<gene>
    <name evidence="2" type="ORF">LMI_1316</name>
    <name evidence="3" type="ORF">SAMN02982997_00204</name>
</gene>
<dbReference type="Proteomes" id="UP000182998">
    <property type="component" value="Unassembled WGS sequence"/>
</dbReference>
<dbReference type="PATRIC" id="fig|451.8.peg.1677"/>
<sequence length="541" mass="60152">MFGLAIDFTQRTDGTPATKEAIDTLMGFGADATRDDYIDALLGACAVDVWETLPTPPFYSIPAATPEDERTERLSILTQFFLANLNVYCKARGISTQNFGAILDASPDLSNSLVSLVSTALTNGEDVERAICNFCNVNSDAFHLLRAINADDLTAIRQTFERTYRTVTATAENPHMDDFMILDHGATGGTAKFVTHQGSICVNFAEIIDPVAASSNPDYFASIRTDFAAHPTEIPHRNESVLGGDVEVGVETLLARINEKQFERLPTAAKEACLAHPSFEARHFLQDVAKGRQEEAEGLLVATPANTQTLLRTPGVFTDYSGRTFNCTAYEYAYWAKDTHMCRMLERHMDEETKADMLARIDSNDAAGLIYQQNGEEHRRAHFDFKPLKEAYQRYLDGYDAWYAAQNWAALDAAWWDVGKAQRDVPAHVAQEYCRPDRSFEPRPEFNEATLPRVLTFYNWTTGQDDSWFRLVAPNSGLGFDFALVRGCERAAWPRAGGRRATAWAAADLAAITCLDEVRTNELTQSRELLNPPAMSQGMSI</sequence>
<dbReference type="EMBL" id="FMVN01000001">
    <property type="protein sequence ID" value="SCX83644.1"/>
    <property type="molecule type" value="Genomic_DNA"/>
</dbReference>
<dbReference type="Proteomes" id="UP000032414">
    <property type="component" value="Chromosome I"/>
</dbReference>
<reference evidence="3 5" key="3">
    <citation type="submission" date="2016-10" db="EMBL/GenBank/DDBJ databases">
        <authorList>
            <person name="Varghese N."/>
            <person name="Submissions S."/>
        </authorList>
    </citation>
    <scope>NUCLEOTIDE SEQUENCE [LARGE SCALE GENOMIC DNA]</scope>
    <source>
        <strain evidence="3 5">ATCC 33218</strain>
    </source>
</reference>
<dbReference type="HOGENOM" id="CLU_503371_0_0_6"/>
<dbReference type="KEGG" id="tmc:LMI_1316"/>
<protein>
    <recommendedName>
        <fullName evidence="1">SidC N-terminal domain-containing protein</fullName>
    </recommendedName>
</protein>
<organism evidence="2 4">
    <name type="scientific">Legionella micdadei</name>
    <name type="common">Tatlockia micdadei</name>
    <dbReference type="NCBI Taxonomy" id="451"/>
    <lineage>
        <taxon>Bacteria</taxon>
        <taxon>Pseudomonadati</taxon>
        <taxon>Pseudomonadota</taxon>
        <taxon>Gammaproteobacteria</taxon>
        <taxon>Legionellales</taxon>
        <taxon>Legionellaceae</taxon>
        <taxon>Legionella</taxon>
    </lineage>
</organism>
<dbReference type="EMBL" id="LN614830">
    <property type="protein sequence ID" value="CEG60623.1"/>
    <property type="molecule type" value="Genomic_DNA"/>
</dbReference>
<dbReference type="Pfam" id="PF18219">
    <property type="entry name" value="SidC_N"/>
    <property type="match status" value="1"/>
</dbReference>
<evidence type="ECO:0000313" key="3">
    <source>
        <dbReference type="EMBL" id="SCX83644.1"/>
    </source>
</evidence>
<proteinExistence type="predicted"/>
<evidence type="ECO:0000259" key="1">
    <source>
        <dbReference type="Pfam" id="PF18219"/>
    </source>
</evidence>
<reference evidence="2" key="2">
    <citation type="submission" date="2014-09" db="EMBL/GenBank/DDBJ databases">
        <authorList>
            <person name="GOMEZ-VALERO Laura"/>
        </authorList>
    </citation>
    <scope>NUCLEOTIDE SEQUENCE</scope>
    <source>
        <strain evidence="2">ATCC33218</strain>
    </source>
</reference>
<dbReference type="AlphaFoldDB" id="A0A098GDP3"/>
<dbReference type="InterPro" id="IPR041264">
    <property type="entry name" value="SidC_N"/>
</dbReference>
<evidence type="ECO:0000313" key="4">
    <source>
        <dbReference type="Proteomes" id="UP000032414"/>
    </source>
</evidence>
<feature type="domain" description="SidC N-terminal" evidence="1">
    <location>
        <begin position="5"/>
        <end position="239"/>
    </location>
</feature>
<keyword evidence="5" id="KW-1185">Reference proteome</keyword>
<reference evidence="4" key="1">
    <citation type="submission" date="2014-09" db="EMBL/GenBank/DDBJ databases">
        <authorList>
            <person name="Gomez-Valero L."/>
        </authorList>
    </citation>
    <scope>NUCLEOTIDE SEQUENCE [LARGE SCALE GENOMIC DNA]</scope>
    <source>
        <strain evidence="4">ATCC33218</strain>
    </source>
</reference>
<name>A0A098GDP3_LEGMI</name>
<evidence type="ECO:0000313" key="5">
    <source>
        <dbReference type="Proteomes" id="UP000182998"/>
    </source>
</evidence>
<accession>A0A098GDP3</accession>
<evidence type="ECO:0000313" key="2">
    <source>
        <dbReference type="EMBL" id="CEG60623.1"/>
    </source>
</evidence>